<sequence>MLTKVYNEPRIFQIDVPLPDNPLRNLNCYVVQDGGETLIIDTGFNRPECREALLEGLAELDANWEKTNLFLTHLHSDHTGLAPTLMEDKPGKIYISATDHRILWEHMKGARWQETDALFHREGFTREQLAELRLSNPARGLEPTRYFEAEHVADGDEITVGRWKFTCVSVPGHTPGQMCLYCAEKKLMFTADHILFDITPNITQWKDMRDALGNYLDSLVKIRGYAMETALPAHRKNEMDVYVRINQIVEHHLTRLCETVNALEAQPNSHATAIAAHLKWSMRGKTWEEFPLSQRWFAVGETIAHLEYLMERGLAKREEGGAQRAYRLTVSAAECKEELNKIWENYR</sequence>
<dbReference type="OrthoDB" id="367237at2"/>
<proteinExistence type="predicted"/>
<evidence type="ECO:0000259" key="1">
    <source>
        <dbReference type="SMART" id="SM00849"/>
    </source>
</evidence>
<dbReference type="PANTHER" id="PTHR23131">
    <property type="entry name" value="ENDORIBONUCLEASE LACTB2"/>
    <property type="match status" value="1"/>
</dbReference>
<dbReference type="Pfam" id="PF21221">
    <property type="entry name" value="B_lactamase-like_C"/>
    <property type="match status" value="1"/>
</dbReference>
<dbReference type="SUPFAM" id="SSF56281">
    <property type="entry name" value="Metallo-hydrolase/oxidoreductase"/>
    <property type="match status" value="1"/>
</dbReference>
<dbReference type="InterPro" id="IPR048933">
    <property type="entry name" value="B_lactamase-like_C"/>
</dbReference>
<dbReference type="InterPro" id="IPR036388">
    <property type="entry name" value="WH-like_DNA-bd_sf"/>
</dbReference>
<evidence type="ECO:0000313" key="2">
    <source>
        <dbReference type="EMBL" id="GCB29417.1"/>
    </source>
</evidence>
<dbReference type="EMBL" id="BHVZ01000001">
    <property type="protein sequence ID" value="GCB29417.1"/>
    <property type="molecule type" value="Genomic_DNA"/>
</dbReference>
<comment type="caution">
    <text evidence="2">The sequence shown here is derived from an EMBL/GenBank/DDBJ whole genome shotgun (WGS) entry which is preliminary data.</text>
</comment>
<keyword evidence="3" id="KW-1185">Reference proteome</keyword>
<protein>
    <recommendedName>
        <fullName evidence="1">Metallo-beta-lactamase domain-containing protein</fullName>
    </recommendedName>
</protein>
<gene>
    <name evidence="2" type="ORF">KGMB03357_10780</name>
</gene>
<name>A0A401LCW8_9FIRM</name>
<dbReference type="PANTHER" id="PTHR23131:SF4">
    <property type="entry name" value="METALLO-BETA-LACTAMASE SUPERFAMILY POTEIN"/>
    <property type="match status" value="1"/>
</dbReference>
<dbReference type="InterPro" id="IPR001279">
    <property type="entry name" value="Metallo-B-lactamas"/>
</dbReference>
<organism evidence="2 3">
    <name type="scientific">Anaerotignum faecicola</name>
    <dbReference type="NCBI Taxonomy" id="2358141"/>
    <lineage>
        <taxon>Bacteria</taxon>
        <taxon>Bacillati</taxon>
        <taxon>Bacillota</taxon>
        <taxon>Clostridia</taxon>
        <taxon>Lachnospirales</taxon>
        <taxon>Anaerotignaceae</taxon>
        <taxon>Anaerotignum</taxon>
    </lineage>
</organism>
<dbReference type="InterPro" id="IPR050662">
    <property type="entry name" value="Sec-metab_biosynth-thioest"/>
</dbReference>
<dbReference type="Gene3D" id="1.10.10.10">
    <property type="entry name" value="Winged helix-like DNA-binding domain superfamily/Winged helix DNA-binding domain"/>
    <property type="match status" value="1"/>
</dbReference>
<dbReference type="Pfam" id="PF00753">
    <property type="entry name" value="Lactamase_B"/>
    <property type="match status" value="1"/>
</dbReference>
<dbReference type="SMART" id="SM00849">
    <property type="entry name" value="Lactamase_B"/>
    <property type="match status" value="1"/>
</dbReference>
<dbReference type="AlphaFoldDB" id="A0A401LCW8"/>
<feature type="domain" description="Metallo-beta-lactamase" evidence="1">
    <location>
        <begin position="25"/>
        <end position="234"/>
    </location>
</feature>
<dbReference type="Gene3D" id="3.60.15.10">
    <property type="entry name" value="Ribonuclease Z/Hydroxyacylglutathione hydrolase-like"/>
    <property type="match status" value="1"/>
</dbReference>
<evidence type="ECO:0000313" key="3">
    <source>
        <dbReference type="Proteomes" id="UP000287361"/>
    </source>
</evidence>
<reference evidence="2 3" key="1">
    <citation type="submission" date="2018-10" db="EMBL/GenBank/DDBJ databases">
        <title>Draft Genome Sequence of Anaerotignum sp. KCTC 15736.</title>
        <authorList>
            <person name="Choi S.H."/>
            <person name="Kim J.S."/>
            <person name="Kang S.W."/>
            <person name="Lee J.S."/>
            <person name="Park S.H."/>
        </authorList>
    </citation>
    <scope>NUCLEOTIDE SEQUENCE [LARGE SCALE GENOMIC DNA]</scope>
    <source>
        <strain evidence="2 3">KCTC 15736</strain>
    </source>
</reference>
<dbReference type="InterPro" id="IPR036866">
    <property type="entry name" value="RibonucZ/Hydroxyglut_hydro"/>
</dbReference>
<accession>A0A401LCW8</accession>
<dbReference type="Proteomes" id="UP000287361">
    <property type="component" value="Unassembled WGS sequence"/>
</dbReference>